<reference evidence="1 2" key="1">
    <citation type="journal article" date="2015" name="Nat. Commun.">
        <title>Outbred genome sequencing and CRISPR/Cas9 gene editing in butterflies.</title>
        <authorList>
            <person name="Li X."/>
            <person name="Fan D."/>
            <person name="Zhang W."/>
            <person name="Liu G."/>
            <person name="Zhang L."/>
            <person name="Zhao L."/>
            <person name="Fang X."/>
            <person name="Chen L."/>
            <person name="Dong Y."/>
            <person name="Chen Y."/>
            <person name="Ding Y."/>
            <person name="Zhao R."/>
            <person name="Feng M."/>
            <person name="Zhu Y."/>
            <person name="Feng Y."/>
            <person name="Jiang X."/>
            <person name="Zhu D."/>
            <person name="Xiang H."/>
            <person name="Feng X."/>
            <person name="Li S."/>
            <person name="Wang J."/>
            <person name="Zhang G."/>
            <person name="Kronforst M.R."/>
            <person name="Wang W."/>
        </authorList>
    </citation>
    <scope>NUCLEOTIDE SEQUENCE [LARGE SCALE GENOMIC DNA]</scope>
    <source>
        <strain evidence="1">Ya'a_city_454_Px</strain>
        <tissue evidence="1">Whole body</tissue>
    </source>
</reference>
<proteinExistence type="predicted"/>
<dbReference type="EMBL" id="KQ459220">
    <property type="protein sequence ID" value="KPJ02856.1"/>
    <property type="molecule type" value="Genomic_DNA"/>
</dbReference>
<protein>
    <submittedName>
        <fullName evidence="1">Uncharacterized protein</fullName>
    </submittedName>
</protein>
<organism evidence="1 2">
    <name type="scientific">Papilio xuthus</name>
    <name type="common">Asian swallowtail butterfly</name>
    <dbReference type="NCBI Taxonomy" id="66420"/>
    <lineage>
        <taxon>Eukaryota</taxon>
        <taxon>Metazoa</taxon>
        <taxon>Ecdysozoa</taxon>
        <taxon>Arthropoda</taxon>
        <taxon>Hexapoda</taxon>
        <taxon>Insecta</taxon>
        <taxon>Pterygota</taxon>
        <taxon>Neoptera</taxon>
        <taxon>Endopterygota</taxon>
        <taxon>Lepidoptera</taxon>
        <taxon>Glossata</taxon>
        <taxon>Ditrysia</taxon>
        <taxon>Papilionoidea</taxon>
        <taxon>Papilionidae</taxon>
        <taxon>Papilioninae</taxon>
        <taxon>Papilio</taxon>
    </lineage>
</organism>
<keyword evidence="2" id="KW-1185">Reference proteome</keyword>
<name>A0A194QHD7_PAPXU</name>
<gene>
    <name evidence="1" type="ORF">RR46_02783</name>
</gene>
<accession>A0A194QHD7</accession>
<dbReference type="Proteomes" id="UP000053268">
    <property type="component" value="Unassembled WGS sequence"/>
</dbReference>
<dbReference type="AlphaFoldDB" id="A0A194QHD7"/>
<evidence type="ECO:0000313" key="2">
    <source>
        <dbReference type="Proteomes" id="UP000053268"/>
    </source>
</evidence>
<sequence length="88" mass="9698">MNSPVPYQLPYRDALSDYLMVQGPFDTKLTYSPGAGKTVVASCEGVSGALRHGGQLAIQDCVLLKQLAPLTHHCLRRRKLLSQLYLVQ</sequence>
<evidence type="ECO:0000313" key="1">
    <source>
        <dbReference type="EMBL" id="KPJ02856.1"/>
    </source>
</evidence>